<comment type="caution">
    <text evidence="2">The sequence shown here is derived from an EMBL/GenBank/DDBJ whole genome shotgun (WGS) entry which is preliminary data.</text>
</comment>
<keyword evidence="1" id="KW-1133">Transmembrane helix</keyword>
<name>X1HCX4_9ZZZZ</name>
<feature type="transmembrane region" description="Helical" evidence="1">
    <location>
        <begin position="97"/>
        <end position="120"/>
    </location>
</feature>
<evidence type="ECO:0000256" key="1">
    <source>
        <dbReference type="SAM" id="Phobius"/>
    </source>
</evidence>
<dbReference type="EMBL" id="BARU01028145">
    <property type="protein sequence ID" value="GAH67257.1"/>
    <property type="molecule type" value="Genomic_DNA"/>
</dbReference>
<keyword evidence="1" id="KW-0472">Membrane</keyword>
<dbReference type="AlphaFoldDB" id="X1HCX4"/>
<feature type="non-terminal residue" evidence="2">
    <location>
        <position position="1"/>
    </location>
</feature>
<feature type="transmembrane region" description="Helical" evidence="1">
    <location>
        <begin position="41"/>
        <end position="60"/>
    </location>
</feature>
<protein>
    <submittedName>
        <fullName evidence="2">Uncharacterized protein</fullName>
    </submittedName>
</protein>
<keyword evidence="1" id="KW-0812">Transmembrane</keyword>
<feature type="transmembrane region" description="Helical" evidence="1">
    <location>
        <begin position="14"/>
        <end position="35"/>
    </location>
</feature>
<accession>X1HCX4</accession>
<sequence>LYKLPTFRVSTKHYLRAVGTGLGMAIICGIAWGAIEWVIPFFYLNLLLAPGVGYAIGEVISLSVNRKRGTGLAIIAGIAMAISFLVTILFFPQGFSFVLSNILYLVLDLAALALGIFVAVTRLR</sequence>
<feature type="transmembrane region" description="Helical" evidence="1">
    <location>
        <begin position="72"/>
        <end position="91"/>
    </location>
</feature>
<evidence type="ECO:0000313" key="2">
    <source>
        <dbReference type="EMBL" id="GAH67257.1"/>
    </source>
</evidence>
<organism evidence="2">
    <name type="scientific">marine sediment metagenome</name>
    <dbReference type="NCBI Taxonomy" id="412755"/>
    <lineage>
        <taxon>unclassified sequences</taxon>
        <taxon>metagenomes</taxon>
        <taxon>ecological metagenomes</taxon>
    </lineage>
</organism>
<proteinExistence type="predicted"/>
<gene>
    <name evidence="2" type="ORF">S03H2_44966</name>
</gene>
<reference evidence="2" key="1">
    <citation type="journal article" date="2014" name="Front. Microbiol.">
        <title>High frequency of phylogenetically diverse reductive dehalogenase-homologous genes in deep subseafloor sedimentary metagenomes.</title>
        <authorList>
            <person name="Kawai M."/>
            <person name="Futagami T."/>
            <person name="Toyoda A."/>
            <person name="Takaki Y."/>
            <person name="Nishi S."/>
            <person name="Hori S."/>
            <person name="Arai W."/>
            <person name="Tsubouchi T."/>
            <person name="Morono Y."/>
            <person name="Uchiyama I."/>
            <person name="Ito T."/>
            <person name="Fujiyama A."/>
            <person name="Inagaki F."/>
            <person name="Takami H."/>
        </authorList>
    </citation>
    <scope>NUCLEOTIDE SEQUENCE</scope>
    <source>
        <strain evidence="2">Expedition CK06-06</strain>
    </source>
</reference>